<name>A0A097IH64_9CORY</name>
<feature type="domain" description="Phospholipid/glycerol acyltransferase" evidence="4">
    <location>
        <begin position="37"/>
        <end position="156"/>
    </location>
</feature>
<dbReference type="RefSeq" id="WP_018020849.1">
    <property type="nucleotide sequence ID" value="NZ_AQUX01000001.1"/>
</dbReference>
<organism evidence="5 6">
    <name type="scientific">Corynebacterium doosanense CAU 212 = DSM 45436</name>
    <dbReference type="NCBI Taxonomy" id="558173"/>
    <lineage>
        <taxon>Bacteria</taxon>
        <taxon>Bacillati</taxon>
        <taxon>Actinomycetota</taxon>
        <taxon>Actinomycetes</taxon>
        <taxon>Mycobacteriales</taxon>
        <taxon>Corynebacteriaceae</taxon>
        <taxon>Corynebacterium</taxon>
    </lineage>
</organism>
<evidence type="ECO:0000259" key="4">
    <source>
        <dbReference type="SMART" id="SM00563"/>
    </source>
</evidence>
<sequence length="251" mass="27651">MALNWWEFYRYTIGSGLHVLNRVEAEGLDNIPEEGQAIVASNHLAVMDSLYLPLMLKRELRFPAKSEYFTTPGLVGRMQRFFFTSVNQIPVDRESADAGDATLRAARSVLDPGEIFGIYPEGTRSPDGRLYRGRTGIARIAMATGAPVIPVAMIGTREANPIGSWILRPVKVRIKIGEAIDPHAWAIEHGFTPDSREVTRPFTDHVMQVIAELSGQPYVDIYASEVKKSLAEGNGYPDGAQPGGRLETPAK</sequence>
<accession>A0A097IH64</accession>
<dbReference type="HOGENOM" id="CLU_027938_4_0_11"/>
<dbReference type="GO" id="GO:0006654">
    <property type="term" value="P:phosphatidic acid biosynthetic process"/>
    <property type="evidence" value="ECO:0007669"/>
    <property type="project" value="TreeGrafter"/>
</dbReference>
<dbReference type="Pfam" id="PF01553">
    <property type="entry name" value="Acyltransferase"/>
    <property type="match status" value="1"/>
</dbReference>
<protein>
    <submittedName>
        <fullName evidence="5">Acyl-phosphate glycerol 3-phosphate acyltransferase</fullName>
    </submittedName>
</protein>
<evidence type="ECO:0000313" key="6">
    <source>
        <dbReference type="Proteomes" id="UP000029914"/>
    </source>
</evidence>
<keyword evidence="2 5" id="KW-0012">Acyltransferase</keyword>
<dbReference type="SMART" id="SM00563">
    <property type="entry name" value="PlsC"/>
    <property type="match status" value="1"/>
</dbReference>
<evidence type="ECO:0000256" key="1">
    <source>
        <dbReference type="ARBA" id="ARBA00022679"/>
    </source>
</evidence>
<dbReference type="PANTHER" id="PTHR10434">
    <property type="entry name" value="1-ACYL-SN-GLYCEROL-3-PHOSPHATE ACYLTRANSFERASE"/>
    <property type="match status" value="1"/>
</dbReference>
<dbReference type="EMBL" id="CP006764">
    <property type="protein sequence ID" value="AIT61480.1"/>
    <property type="molecule type" value="Genomic_DNA"/>
</dbReference>
<feature type="region of interest" description="Disordered" evidence="3">
    <location>
        <begin position="232"/>
        <end position="251"/>
    </location>
</feature>
<dbReference type="KEGG" id="cdo:CDOO_09530"/>
<proteinExistence type="predicted"/>
<evidence type="ECO:0000313" key="5">
    <source>
        <dbReference type="EMBL" id="AIT61480.1"/>
    </source>
</evidence>
<dbReference type="GO" id="GO:0005886">
    <property type="term" value="C:plasma membrane"/>
    <property type="evidence" value="ECO:0007669"/>
    <property type="project" value="TreeGrafter"/>
</dbReference>
<gene>
    <name evidence="5" type="ORF">CDOO_09530</name>
</gene>
<reference evidence="5 6" key="1">
    <citation type="submission" date="2013-09" db="EMBL/GenBank/DDBJ databases">
        <title>Complete genome sequence of Corynebacterium doosanense CAU 212(T) (=DSM 45436(T)), isolated from activated sludge.</title>
        <authorList>
            <person name="Schaffert L."/>
            <person name="Albersmeier A."/>
            <person name="Kalinowski J."/>
            <person name="Ruckert C."/>
        </authorList>
    </citation>
    <scope>NUCLEOTIDE SEQUENCE [LARGE SCALE GENOMIC DNA]</scope>
    <source>
        <strain evidence="5 6">CAU 212</strain>
    </source>
</reference>
<dbReference type="CDD" id="cd07989">
    <property type="entry name" value="LPLAT_AGPAT-like"/>
    <property type="match status" value="1"/>
</dbReference>
<dbReference type="SUPFAM" id="SSF69593">
    <property type="entry name" value="Glycerol-3-phosphate (1)-acyltransferase"/>
    <property type="match status" value="1"/>
</dbReference>
<dbReference type="STRING" id="558173.CDOO_09530"/>
<dbReference type="GO" id="GO:0003841">
    <property type="term" value="F:1-acylglycerol-3-phosphate O-acyltransferase activity"/>
    <property type="evidence" value="ECO:0007669"/>
    <property type="project" value="TreeGrafter"/>
</dbReference>
<keyword evidence="6" id="KW-1185">Reference proteome</keyword>
<dbReference type="Proteomes" id="UP000029914">
    <property type="component" value="Chromosome"/>
</dbReference>
<evidence type="ECO:0000256" key="3">
    <source>
        <dbReference type="SAM" id="MobiDB-lite"/>
    </source>
</evidence>
<dbReference type="eggNOG" id="COG0204">
    <property type="taxonomic scope" value="Bacteria"/>
</dbReference>
<dbReference type="OrthoDB" id="9808424at2"/>
<evidence type="ECO:0000256" key="2">
    <source>
        <dbReference type="ARBA" id="ARBA00023315"/>
    </source>
</evidence>
<dbReference type="PANTHER" id="PTHR10434:SF11">
    <property type="entry name" value="1-ACYL-SN-GLYCEROL-3-PHOSPHATE ACYLTRANSFERASE"/>
    <property type="match status" value="1"/>
</dbReference>
<dbReference type="InterPro" id="IPR002123">
    <property type="entry name" value="Plipid/glycerol_acylTrfase"/>
</dbReference>
<keyword evidence="1 5" id="KW-0808">Transferase</keyword>
<dbReference type="AlphaFoldDB" id="A0A097IH64"/>